<dbReference type="Gene3D" id="3.90.226.10">
    <property type="entry name" value="2-enoyl-CoA Hydratase, Chain A, domain 1"/>
    <property type="match status" value="1"/>
</dbReference>
<evidence type="ECO:0000256" key="3">
    <source>
        <dbReference type="ARBA" id="ARBA00022801"/>
    </source>
</evidence>
<dbReference type="AlphaFoldDB" id="A0A7S0DWW2"/>
<dbReference type="InterPro" id="IPR032259">
    <property type="entry name" value="HIBYL-CoA-H"/>
</dbReference>
<evidence type="ECO:0000259" key="5">
    <source>
        <dbReference type="Pfam" id="PF16113"/>
    </source>
</evidence>
<dbReference type="InterPro" id="IPR029045">
    <property type="entry name" value="ClpP/crotonase-like_dom_sf"/>
</dbReference>
<evidence type="ECO:0000256" key="2">
    <source>
        <dbReference type="ARBA" id="ARBA00011915"/>
    </source>
</evidence>
<name>A0A7S0DWW2_9EUKA</name>
<feature type="chain" id="PRO_5030975408" description="3-hydroxyisobutyryl-CoA hydrolase" evidence="4">
    <location>
        <begin position="20"/>
        <end position="335"/>
    </location>
</feature>
<keyword evidence="4" id="KW-0732">Signal</keyword>
<keyword evidence="3" id="KW-0378">Hydrolase</keyword>
<proteinExistence type="predicted"/>
<gene>
    <name evidence="6" type="ORF">PANT1444_LOCUS848</name>
</gene>
<dbReference type="InterPro" id="IPR045004">
    <property type="entry name" value="ECH_dom"/>
</dbReference>
<evidence type="ECO:0000256" key="1">
    <source>
        <dbReference type="ARBA" id="ARBA00001709"/>
    </source>
</evidence>
<dbReference type="PANTHER" id="PTHR43176:SF3">
    <property type="entry name" value="3-HYDROXYISOBUTYRYL-COA HYDROLASE, MITOCHONDRIAL"/>
    <property type="match status" value="1"/>
</dbReference>
<dbReference type="PANTHER" id="PTHR43176">
    <property type="entry name" value="3-HYDROXYISOBUTYRYL-COA HYDROLASE-RELATED"/>
    <property type="match status" value="1"/>
</dbReference>
<dbReference type="EC" id="3.1.2.4" evidence="2"/>
<accession>A0A7S0DWW2</accession>
<protein>
    <recommendedName>
        <fullName evidence="2">3-hydroxyisobutyryl-CoA hydrolase</fullName>
        <ecNumber evidence="2">3.1.2.4</ecNumber>
    </recommendedName>
</protein>
<reference evidence="6" key="1">
    <citation type="submission" date="2021-01" db="EMBL/GenBank/DDBJ databases">
        <authorList>
            <person name="Corre E."/>
            <person name="Pelletier E."/>
            <person name="Niang G."/>
            <person name="Scheremetjew M."/>
            <person name="Finn R."/>
            <person name="Kale V."/>
            <person name="Holt S."/>
            <person name="Cochrane G."/>
            <person name="Meng A."/>
            <person name="Brown T."/>
            <person name="Cohen L."/>
        </authorList>
    </citation>
    <scope>NUCLEOTIDE SEQUENCE</scope>
    <source>
        <strain evidence="6">CCMP1374</strain>
    </source>
</reference>
<dbReference type="Pfam" id="PF16113">
    <property type="entry name" value="ECH_2"/>
    <property type="match status" value="1"/>
</dbReference>
<dbReference type="SUPFAM" id="SSF52096">
    <property type="entry name" value="ClpP/crotonase"/>
    <property type="match status" value="1"/>
</dbReference>
<evidence type="ECO:0000256" key="4">
    <source>
        <dbReference type="SAM" id="SignalP"/>
    </source>
</evidence>
<evidence type="ECO:0000313" key="6">
    <source>
        <dbReference type="EMBL" id="CAD8467766.1"/>
    </source>
</evidence>
<organism evidence="6">
    <name type="scientific">Phaeocystis antarctica</name>
    <dbReference type="NCBI Taxonomy" id="33657"/>
    <lineage>
        <taxon>Eukaryota</taxon>
        <taxon>Haptista</taxon>
        <taxon>Haptophyta</taxon>
        <taxon>Prymnesiophyceae</taxon>
        <taxon>Phaeocystales</taxon>
        <taxon>Phaeocystaceae</taxon>
        <taxon>Phaeocystis</taxon>
    </lineage>
</organism>
<dbReference type="GO" id="GO:0003860">
    <property type="term" value="F:3-hydroxyisobutyryl-CoA hydrolase activity"/>
    <property type="evidence" value="ECO:0007669"/>
    <property type="project" value="UniProtKB-EC"/>
</dbReference>
<feature type="domain" description="Enoyl-CoA hydratase/isomerase" evidence="5">
    <location>
        <begin position="102"/>
        <end position="318"/>
    </location>
</feature>
<feature type="signal peptide" evidence="4">
    <location>
        <begin position="1"/>
        <end position="19"/>
    </location>
</feature>
<sequence length="335" mass="35499">MILRLITIVSIALQSRVLALSVGRSTRVFSCTHSNGMCEIRVDGGEPEMYDALSVSLEMCAAAPGVLLCIGNAPPCGDGAQQLLQNKQSVNAQATLRRLALGRPVIAIAEETVSGAAAGLWMAASHRVCTRSTIFSLPECRVGLCPASAPVLCSLGIEPHMAMYAALTGAQLTAHDCASLQLATHFAQAEQMPDLLNELRRCPAASFPMLVPLQRRTEPAPSYQASLFAEGVGPSINATILEVFGEAEDAADCALRLRAALERARPLTQSSAWRTRECADAVVDILDSADKALRASSPSAVAATFDMMRSCTSSDVATAQELAITTDERLRLDDV</sequence>
<comment type="catalytic activity">
    <reaction evidence="1">
        <text>3-hydroxy-2-methylpropanoyl-CoA + H2O = 3-hydroxy-2-methylpropanoate + CoA + H(+)</text>
        <dbReference type="Rhea" id="RHEA:20888"/>
        <dbReference type="ChEBI" id="CHEBI:11805"/>
        <dbReference type="ChEBI" id="CHEBI:15377"/>
        <dbReference type="ChEBI" id="CHEBI:15378"/>
        <dbReference type="ChEBI" id="CHEBI:57287"/>
        <dbReference type="ChEBI" id="CHEBI:57340"/>
        <dbReference type="EC" id="3.1.2.4"/>
    </reaction>
</comment>
<dbReference type="GO" id="GO:0006574">
    <property type="term" value="P:L-valine catabolic process"/>
    <property type="evidence" value="ECO:0007669"/>
    <property type="project" value="TreeGrafter"/>
</dbReference>
<dbReference type="EMBL" id="HBEP01001537">
    <property type="protein sequence ID" value="CAD8467766.1"/>
    <property type="molecule type" value="Transcribed_RNA"/>
</dbReference>